<evidence type="ECO:0000256" key="6">
    <source>
        <dbReference type="ARBA" id="ARBA00023315"/>
    </source>
</evidence>
<comment type="catalytic activity">
    <reaction evidence="7">
        <text>L-cysteinyl-[protein] + hexadecanoyl-CoA = S-hexadecanoyl-L-cysteinyl-[protein] + CoA</text>
        <dbReference type="Rhea" id="RHEA:36683"/>
        <dbReference type="Rhea" id="RHEA-COMP:10131"/>
        <dbReference type="Rhea" id="RHEA-COMP:11032"/>
        <dbReference type="ChEBI" id="CHEBI:29950"/>
        <dbReference type="ChEBI" id="CHEBI:57287"/>
        <dbReference type="ChEBI" id="CHEBI:57379"/>
        <dbReference type="ChEBI" id="CHEBI:74151"/>
        <dbReference type="EC" id="2.3.1.225"/>
    </reaction>
</comment>
<evidence type="ECO:0000256" key="4">
    <source>
        <dbReference type="ARBA" id="ARBA00022989"/>
    </source>
</evidence>
<comment type="subcellular location">
    <subcellularLocation>
        <location evidence="1">Membrane</location>
        <topology evidence="1">Multi-pass membrane protein</topology>
    </subcellularLocation>
</comment>
<dbReference type="InterPro" id="IPR001594">
    <property type="entry name" value="Palmitoyltrfase_DHHC"/>
</dbReference>
<evidence type="ECO:0000313" key="11">
    <source>
        <dbReference type="Proteomes" id="UP001295684"/>
    </source>
</evidence>
<dbReference type="PANTHER" id="PTHR22883:SF203">
    <property type="entry name" value="PALMITOYLTRANSFERASE"/>
    <property type="match status" value="1"/>
</dbReference>
<protein>
    <recommendedName>
        <fullName evidence="7">Palmitoyltransferase</fullName>
        <ecNumber evidence="7">2.3.1.225</ecNumber>
    </recommendedName>
</protein>
<dbReference type="GO" id="GO:0005794">
    <property type="term" value="C:Golgi apparatus"/>
    <property type="evidence" value="ECO:0007669"/>
    <property type="project" value="TreeGrafter"/>
</dbReference>
<keyword evidence="2 7" id="KW-0808">Transferase</keyword>
<dbReference type="GO" id="GO:0019706">
    <property type="term" value="F:protein-cysteine S-palmitoyltransferase activity"/>
    <property type="evidence" value="ECO:0007669"/>
    <property type="project" value="UniProtKB-EC"/>
</dbReference>
<dbReference type="PROSITE" id="PS50216">
    <property type="entry name" value="DHHC"/>
    <property type="match status" value="1"/>
</dbReference>
<dbReference type="GO" id="GO:0005783">
    <property type="term" value="C:endoplasmic reticulum"/>
    <property type="evidence" value="ECO:0007669"/>
    <property type="project" value="TreeGrafter"/>
</dbReference>
<proteinExistence type="inferred from homology"/>
<feature type="domain" description="Palmitoyltransferase DHHC" evidence="9">
    <location>
        <begin position="99"/>
        <end position="228"/>
    </location>
</feature>
<evidence type="ECO:0000256" key="2">
    <source>
        <dbReference type="ARBA" id="ARBA00022679"/>
    </source>
</evidence>
<keyword evidence="5 7" id="KW-0472">Membrane</keyword>
<keyword evidence="11" id="KW-1185">Reference proteome</keyword>
<dbReference type="Pfam" id="PF01529">
    <property type="entry name" value="DHHC"/>
    <property type="match status" value="1"/>
</dbReference>
<dbReference type="Proteomes" id="UP001295684">
    <property type="component" value="Unassembled WGS sequence"/>
</dbReference>
<comment type="similarity">
    <text evidence="7">Belongs to the DHHC palmitoyltransferase family.</text>
</comment>
<evidence type="ECO:0000256" key="1">
    <source>
        <dbReference type="ARBA" id="ARBA00004141"/>
    </source>
</evidence>
<name>A0AAD1XL73_EUPCR</name>
<evidence type="ECO:0000256" key="8">
    <source>
        <dbReference type="SAM" id="Coils"/>
    </source>
</evidence>
<keyword evidence="6 7" id="KW-0012">Acyltransferase</keyword>
<feature type="transmembrane region" description="Helical" evidence="7">
    <location>
        <begin position="189"/>
        <end position="219"/>
    </location>
</feature>
<dbReference type="GO" id="GO:0016020">
    <property type="term" value="C:membrane"/>
    <property type="evidence" value="ECO:0007669"/>
    <property type="project" value="UniProtKB-SubCell"/>
</dbReference>
<feature type="coiled-coil region" evidence="8">
    <location>
        <begin position="229"/>
        <end position="263"/>
    </location>
</feature>
<keyword evidence="4 7" id="KW-1133">Transmembrane helix</keyword>
<feature type="transmembrane region" description="Helical" evidence="7">
    <location>
        <begin position="20"/>
        <end position="40"/>
    </location>
</feature>
<comment type="domain">
    <text evidence="7">The DHHC domain is required for palmitoyltransferase activity.</text>
</comment>
<gene>
    <name evidence="10" type="ORF">ECRASSUSDP1_LOCUS16044</name>
</gene>
<keyword evidence="3 7" id="KW-0812">Transmembrane</keyword>
<feature type="transmembrane region" description="Helical" evidence="7">
    <location>
        <begin position="52"/>
        <end position="73"/>
    </location>
</feature>
<accession>A0AAD1XL73</accession>
<evidence type="ECO:0000256" key="7">
    <source>
        <dbReference type="RuleBase" id="RU079119"/>
    </source>
</evidence>
<dbReference type="AlphaFoldDB" id="A0AAD1XL73"/>
<dbReference type="InterPro" id="IPR039859">
    <property type="entry name" value="PFA4/ZDH16/20/ERF2-like"/>
</dbReference>
<evidence type="ECO:0000256" key="5">
    <source>
        <dbReference type="ARBA" id="ARBA00023136"/>
    </source>
</evidence>
<evidence type="ECO:0000313" key="10">
    <source>
        <dbReference type="EMBL" id="CAI2374687.1"/>
    </source>
</evidence>
<evidence type="ECO:0000259" key="9">
    <source>
        <dbReference type="Pfam" id="PF01529"/>
    </source>
</evidence>
<keyword evidence="8" id="KW-0175">Coiled coil</keyword>
<dbReference type="GO" id="GO:0006612">
    <property type="term" value="P:protein targeting to membrane"/>
    <property type="evidence" value="ECO:0007669"/>
    <property type="project" value="TreeGrafter"/>
</dbReference>
<comment type="caution">
    <text evidence="10">The sequence shown here is derived from an EMBL/GenBank/DDBJ whole genome shotgun (WGS) entry which is preliminary data.</text>
</comment>
<dbReference type="EMBL" id="CAMPGE010016111">
    <property type="protein sequence ID" value="CAI2374687.1"/>
    <property type="molecule type" value="Genomic_DNA"/>
</dbReference>
<sequence length="329" mass="37041">MKQERKPNRTNGVSCPWNIAQILTFATIGFQILAVSIIILPALNSASLKVTFSVINTVTILTTLVFCAITSLINPGYISDKSSIYTSENIERDIESSKELLECQICQHKVPKEYKHCGSCNKCVQDFDHHCQWLNTCIGSKNYKFFISFVISYACMNLSVSITAIIILFNQNSRTVLYKQSGDLIQTILIVICTCVLTITIPILCFCVGLLTFHCYLWVKDITTYEFIIRRRKTKLEKINKKSVQLEQEKKIIQEKIKDAIQNQNYSSRDEFSSIDKVVLPGVDNNFNANTALASNANTMTSSPCAVPCADDKLNMSLRAFQRRGTVAP</sequence>
<evidence type="ECO:0000256" key="3">
    <source>
        <dbReference type="ARBA" id="ARBA00022692"/>
    </source>
</evidence>
<organism evidence="10 11">
    <name type="scientific">Euplotes crassus</name>
    <dbReference type="NCBI Taxonomy" id="5936"/>
    <lineage>
        <taxon>Eukaryota</taxon>
        <taxon>Sar</taxon>
        <taxon>Alveolata</taxon>
        <taxon>Ciliophora</taxon>
        <taxon>Intramacronucleata</taxon>
        <taxon>Spirotrichea</taxon>
        <taxon>Hypotrichia</taxon>
        <taxon>Euplotida</taxon>
        <taxon>Euplotidae</taxon>
        <taxon>Moneuplotes</taxon>
    </lineage>
</organism>
<dbReference type="PANTHER" id="PTHR22883">
    <property type="entry name" value="ZINC FINGER DHHC DOMAIN CONTAINING PROTEIN"/>
    <property type="match status" value="1"/>
</dbReference>
<feature type="transmembrane region" description="Helical" evidence="7">
    <location>
        <begin position="145"/>
        <end position="169"/>
    </location>
</feature>
<reference evidence="10" key="1">
    <citation type="submission" date="2023-07" db="EMBL/GenBank/DDBJ databases">
        <authorList>
            <consortium name="AG Swart"/>
            <person name="Singh M."/>
            <person name="Singh A."/>
            <person name="Seah K."/>
            <person name="Emmerich C."/>
        </authorList>
    </citation>
    <scope>NUCLEOTIDE SEQUENCE</scope>
    <source>
        <strain evidence="10">DP1</strain>
    </source>
</reference>
<dbReference type="EC" id="2.3.1.225" evidence="7"/>